<dbReference type="RefSeq" id="WP_188607793.1">
    <property type="nucleotide sequence ID" value="NZ_BMGG01000001.1"/>
</dbReference>
<keyword evidence="2" id="KW-1185">Reference proteome</keyword>
<dbReference type="PANTHER" id="PTHR46656:SF3">
    <property type="entry name" value="PUTATIVE-RELATED"/>
    <property type="match status" value="1"/>
</dbReference>
<comment type="caution">
    <text evidence="1">The sequence shown here is derived from an EMBL/GenBank/DDBJ whole genome shotgun (WGS) entry which is preliminary data.</text>
</comment>
<protein>
    <submittedName>
        <fullName evidence="1">Glycosyl transferase</fullName>
    </submittedName>
</protein>
<gene>
    <name evidence="1" type="ORF">GCM10010994_08130</name>
</gene>
<keyword evidence="1" id="KW-0808">Transferase</keyword>
<evidence type="ECO:0000313" key="2">
    <source>
        <dbReference type="Proteomes" id="UP000637002"/>
    </source>
</evidence>
<proteinExistence type="predicted"/>
<reference evidence="1" key="2">
    <citation type="submission" date="2020-09" db="EMBL/GenBank/DDBJ databases">
        <authorList>
            <person name="Sun Q."/>
            <person name="Zhou Y."/>
        </authorList>
    </citation>
    <scope>NUCLEOTIDE SEQUENCE</scope>
    <source>
        <strain evidence="1">CGMCC 1.12919</strain>
    </source>
</reference>
<accession>A0A916X8Q2</accession>
<dbReference type="SUPFAM" id="SSF53756">
    <property type="entry name" value="UDP-Glycosyltransferase/glycogen phosphorylase"/>
    <property type="match status" value="1"/>
</dbReference>
<dbReference type="EMBL" id="BMGG01000001">
    <property type="protein sequence ID" value="GGC51403.1"/>
    <property type="molecule type" value="Genomic_DNA"/>
</dbReference>
<sequence>MRDLLSHGLRPLAERRLRHRLAALARPPGGPEDLLGLRVALFGIFSNRMGLGQGAELLARQLTAQGALVDRIDVAGELGLPGNLVRTEVRPVSELRAGGHDLVIVHLNPPEFGQLRTQLAPELFQVPIIGVFLWELDRVPRDWREAIQSCDQVWTPSVFIAEAITATFPDLADRLRVRPYAVDLDPMAQRTMPARLAARTRLGVDPDTFLVLTSFSMKSTLARKNPIAAIEAFRRAFPAEVNATHLIRCLDHAAFPEGLARMQAAASGDARIRVAAIGREESSIEDAYLACDVYLSLHRSEGFGLNLAEALSMGLPVIGTRWSLGDAIADHRLFIPVPSTLVAVVDDQHLYDGVAGARWAEPDIAFAADALSRVAASAHAPDTGPSKS</sequence>
<dbReference type="PANTHER" id="PTHR46656">
    <property type="entry name" value="PUTATIVE-RELATED"/>
    <property type="match status" value="1"/>
</dbReference>
<reference evidence="1" key="1">
    <citation type="journal article" date="2014" name="Int. J. Syst. Evol. Microbiol.">
        <title>Complete genome sequence of Corynebacterium casei LMG S-19264T (=DSM 44701T), isolated from a smear-ripened cheese.</title>
        <authorList>
            <consortium name="US DOE Joint Genome Institute (JGI-PGF)"/>
            <person name="Walter F."/>
            <person name="Albersmeier A."/>
            <person name="Kalinowski J."/>
            <person name="Ruckert C."/>
        </authorList>
    </citation>
    <scope>NUCLEOTIDE SEQUENCE</scope>
    <source>
        <strain evidence="1">CGMCC 1.12919</strain>
    </source>
</reference>
<name>A0A916X8Q2_9HYPH</name>
<dbReference type="AlphaFoldDB" id="A0A916X8Q2"/>
<dbReference type="Pfam" id="PF13692">
    <property type="entry name" value="Glyco_trans_1_4"/>
    <property type="match status" value="1"/>
</dbReference>
<dbReference type="GO" id="GO:0016740">
    <property type="term" value="F:transferase activity"/>
    <property type="evidence" value="ECO:0007669"/>
    <property type="project" value="UniProtKB-KW"/>
</dbReference>
<organism evidence="1 2">
    <name type="scientific">Chelatococcus reniformis</name>
    <dbReference type="NCBI Taxonomy" id="1494448"/>
    <lineage>
        <taxon>Bacteria</taxon>
        <taxon>Pseudomonadati</taxon>
        <taxon>Pseudomonadota</taxon>
        <taxon>Alphaproteobacteria</taxon>
        <taxon>Hyphomicrobiales</taxon>
        <taxon>Chelatococcaceae</taxon>
        <taxon>Chelatococcus</taxon>
    </lineage>
</organism>
<dbReference type="Gene3D" id="3.40.50.2000">
    <property type="entry name" value="Glycogen Phosphorylase B"/>
    <property type="match status" value="1"/>
</dbReference>
<evidence type="ECO:0000313" key="1">
    <source>
        <dbReference type="EMBL" id="GGC51403.1"/>
    </source>
</evidence>
<dbReference type="Proteomes" id="UP000637002">
    <property type="component" value="Unassembled WGS sequence"/>
</dbReference>